<comment type="caution">
    <text evidence="2">The sequence shown here is derived from an EMBL/GenBank/DDBJ whole genome shotgun (WGS) entry which is preliminary data.</text>
</comment>
<dbReference type="RefSeq" id="WP_046915825.1">
    <property type="nucleotide sequence ID" value="NZ_JADBGF010000001.1"/>
</dbReference>
<proteinExistence type="predicted"/>
<evidence type="ECO:0000313" key="2">
    <source>
        <dbReference type="EMBL" id="MBE1597227.1"/>
    </source>
</evidence>
<organism evidence="2 3">
    <name type="scientific">Streptomyces stelliscabiei</name>
    <dbReference type="NCBI Taxonomy" id="146820"/>
    <lineage>
        <taxon>Bacteria</taxon>
        <taxon>Bacillati</taxon>
        <taxon>Actinomycetota</taxon>
        <taxon>Actinomycetes</taxon>
        <taxon>Kitasatosporales</taxon>
        <taxon>Streptomycetaceae</taxon>
        <taxon>Streptomyces</taxon>
    </lineage>
</organism>
<dbReference type="GeneID" id="86827925"/>
<protein>
    <submittedName>
        <fullName evidence="2">Uncharacterized protein</fullName>
    </submittedName>
</protein>
<dbReference type="EMBL" id="JADBGF010000001">
    <property type="protein sequence ID" value="MBE1597227.1"/>
    <property type="molecule type" value="Genomic_DNA"/>
</dbReference>
<dbReference type="AlphaFoldDB" id="A0A8I0P537"/>
<evidence type="ECO:0000256" key="1">
    <source>
        <dbReference type="SAM" id="MobiDB-lite"/>
    </source>
</evidence>
<reference evidence="2 3" key="1">
    <citation type="submission" date="2020-10" db="EMBL/GenBank/DDBJ databases">
        <title>Sequencing the genomes of 1000 actinobacteria strains.</title>
        <authorList>
            <person name="Klenk H.-P."/>
        </authorList>
    </citation>
    <scope>NUCLEOTIDE SEQUENCE [LARGE SCALE GENOMIC DNA]</scope>
    <source>
        <strain evidence="2 3">DSM 41803</strain>
    </source>
</reference>
<accession>A0A8I0P537</accession>
<gene>
    <name evidence="2" type="ORF">H4687_003356</name>
</gene>
<evidence type="ECO:0000313" key="3">
    <source>
        <dbReference type="Proteomes" id="UP000629287"/>
    </source>
</evidence>
<dbReference type="Proteomes" id="UP000629287">
    <property type="component" value="Unassembled WGS sequence"/>
</dbReference>
<feature type="region of interest" description="Disordered" evidence="1">
    <location>
        <begin position="47"/>
        <end position="79"/>
    </location>
</feature>
<dbReference type="OrthoDB" id="9979621at2"/>
<name>A0A8I0P537_9ACTN</name>
<sequence>MNQPQGQQISVDDALPVFRQRCGELFDETLLLRAKVAGLERQLAAAQEENQRLQQAKPDPSTFGPDLAAQPAYPADDHG</sequence>
<keyword evidence="3" id="KW-1185">Reference proteome</keyword>